<evidence type="ECO:0000256" key="8">
    <source>
        <dbReference type="ARBA" id="ARBA00022692"/>
    </source>
</evidence>
<dbReference type="PROSITE" id="PS50109">
    <property type="entry name" value="HIS_KIN"/>
    <property type="match status" value="1"/>
</dbReference>
<dbReference type="STRING" id="990268.JCM19235_5706"/>
<dbReference type="InterPro" id="IPR003594">
    <property type="entry name" value="HATPase_dom"/>
</dbReference>
<evidence type="ECO:0000256" key="17">
    <source>
        <dbReference type="PROSITE-ProRule" id="PRU00169"/>
    </source>
</evidence>
<keyword evidence="23" id="KW-1185">Reference proteome</keyword>
<keyword evidence="9" id="KW-0547">Nucleotide-binding</keyword>
<evidence type="ECO:0000256" key="10">
    <source>
        <dbReference type="ARBA" id="ARBA00022777"/>
    </source>
</evidence>
<dbReference type="Pfam" id="PF00072">
    <property type="entry name" value="Response_reg"/>
    <property type="match status" value="1"/>
</dbReference>
<sequence length="784" mass="87377">MIKVRFAISATFLLLSVLLAALIASYLEYKTVTDYRTRVSMQGHDLIYIRDKVTLEAISGIEAPYQLTNRLVQLEKDIHHLDVKFKDIDTHYVPFRNLEVYTLLSDFHDTALTVADALDHVVGVIVARESVLNSIVEKSHQQQNLSTDAASLLYTLASEQVRTSEVDKDLARLLVTFKGLNEQHQHLMSIILTGHNAEFVEEIEHKFTDLVLDIEHQMVVIAFLMMIVVFTTLIVGYLLRAKELKRNNAAFQASMENAKQASEAKSLFLATMSHELRTPMNGVLGLAQLIKEQSSEPEIKSQAQTMIDSGQHLVTLLNDILDFSKVEQGKMTLEHVPFSFESAVQQINGALKPLADNKGLLFEIENQIPNDIEVIGDSSRTRQIMFNLIGNAIKFTETGKVTVSIDYRWSDAQNVVISVKDTGIGIEREKLKAIFSPFEQAELSTTRNYGGTGLGLSIVKQLIELMDGEIDVFSQPNVGTEFTVKLKYAVTHVAPSEDSTPPRVSENTPPINTEKLRVLLAEDNKINALVMGKFFKSEGHEFTHVTDGVKALKALQSQMFDLVVMDNHMPKMSGIEAIEKIRNQLGLNVCVFAFTADVFKEAHDAFIEAGADFVLTKPLQINSLRDAIAQYSSKISGKLLINASEDNEGNVVYLVKAPIDSLSMTEEELSKSSLVVSESFTKAEVDELLNTFVDEAEQKVDELIGAYTNASSKELYIVLHSVKGILFEFGLHEAAILAQEAESIARNKQIPELELLQSLINRLLVNSHQAQRILSKEDHQDMTG</sequence>
<dbReference type="InterPro" id="IPR004358">
    <property type="entry name" value="Sig_transdc_His_kin-like_C"/>
</dbReference>
<evidence type="ECO:0000256" key="4">
    <source>
        <dbReference type="ARBA" id="ARBA00022475"/>
    </source>
</evidence>
<evidence type="ECO:0000256" key="1">
    <source>
        <dbReference type="ARBA" id="ARBA00000085"/>
    </source>
</evidence>
<keyword evidence="4" id="KW-1003">Cell membrane</keyword>
<dbReference type="CDD" id="cd17546">
    <property type="entry name" value="REC_hyHK_CKI1_RcsC-like"/>
    <property type="match status" value="1"/>
</dbReference>
<reference evidence="22 23" key="1">
    <citation type="submission" date="2014-09" db="EMBL/GenBank/DDBJ databases">
        <title>Vibrio maritimus JCM 19235. (C45) whole genome shotgun sequence.</title>
        <authorList>
            <person name="Sawabe T."/>
            <person name="Meirelles P."/>
            <person name="Nakanishi M."/>
            <person name="Sayaka M."/>
            <person name="Hattori M."/>
            <person name="Ohkuma M."/>
        </authorList>
    </citation>
    <scope>NUCLEOTIDE SEQUENCE [LARGE SCALE GENOMIC DNA]</scope>
    <source>
        <strain evidence="23">JCM19235</strain>
    </source>
</reference>
<evidence type="ECO:0000313" key="23">
    <source>
        <dbReference type="Proteomes" id="UP000029228"/>
    </source>
</evidence>
<keyword evidence="8 18" id="KW-0812">Transmembrane</keyword>
<evidence type="ECO:0000313" key="22">
    <source>
        <dbReference type="EMBL" id="GAL17157.1"/>
    </source>
</evidence>
<dbReference type="InterPro" id="IPR036890">
    <property type="entry name" value="HATPase_C_sf"/>
</dbReference>
<keyword evidence="14" id="KW-0902">Two-component regulatory system</keyword>
<keyword evidence="12" id="KW-0067">ATP-binding</keyword>
<feature type="domain" description="Response regulatory" evidence="20">
    <location>
        <begin position="517"/>
        <end position="632"/>
    </location>
</feature>
<evidence type="ECO:0000256" key="18">
    <source>
        <dbReference type="SAM" id="Phobius"/>
    </source>
</evidence>
<comment type="subcellular location">
    <subcellularLocation>
        <location evidence="2">Cell inner membrane</location>
        <topology evidence="2">Multi-pass membrane protein</topology>
    </subcellularLocation>
</comment>
<feature type="modified residue" description="Phosphohistidine" evidence="16">
    <location>
        <position position="720"/>
    </location>
</feature>
<evidence type="ECO:0000259" key="19">
    <source>
        <dbReference type="PROSITE" id="PS50109"/>
    </source>
</evidence>
<comment type="caution">
    <text evidence="22">The sequence shown here is derived from an EMBL/GenBank/DDBJ whole genome shotgun (WGS) entry which is preliminary data.</text>
</comment>
<dbReference type="GO" id="GO:0000155">
    <property type="term" value="F:phosphorelay sensor kinase activity"/>
    <property type="evidence" value="ECO:0007669"/>
    <property type="project" value="InterPro"/>
</dbReference>
<dbReference type="Gene3D" id="1.20.120.160">
    <property type="entry name" value="HPT domain"/>
    <property type="match status" value="1"/>
</dbReference>
<dbReference type="PANTHER" id="PTHR43047:SF78">
    <property type="entry name" value="SENSORY_REGULATORY PROTEIN RPFC"/>
    <property type="match status" value="1"/>
</dbReference>
<dbReference type="AlphaFoldDB" id="A0A090SC86"/>
<evidence type="ECO:0000256" key="14">
    <source>
        <dbReference type="ARBA" id="ARBA00023012"/>
    </source>
</evidence>
<dbReference type="InterPro" id="IPR008207">
    <property type="entry name" value="Sig_transdc_His_kin_Hpt_dom"/>
</dbReference>
<dbReference type="CDD" id="cd00082">
    <property type="entry name" value="HisKA"/>
    <property type="match status" value="1"/>
</dbReference>
<keyword evidence="13 18" id="KW-1133">Transmembrane helix</keyword>
<dbReference type="SUPFAM" id="SSF47226">
    <property type="entry name" value="Histidine-containing phosphotransfer domain, HPT domain"/>
    <property type="match status" value="1"/>
</dbReference>
<evidence type="ECO:0000256" key="6">
    <source>
        <dbReference type="ARBA" id="ARBA00022553"/>
    </source>
</evidence>
<reference evidence="22 23" key="2">
    <citation type="submission" date="2014-09" db="EMBL/GenBank/DDBJ databases">
        <authorList>
            <consortium name="NBRP consortium"/>
            <person name="Sawabe T."/>
            <person name="Meirelles P."/>
            <person name="Nakanishi M."/>
            <person name="Sayaka M."/>
            <person name="Hattori M."/>
            <person name="Ohkuma M."/>
        </authorList>
    </citation>
    <scope>NUCLEOTIDE SEQUENCE [LARGE SCALE GENOMIC DNA]</scope>
    <source>
        <strain evidence="23">JCM19235</strain>
    </source>
</reference>
<protein>
    <recommendedName>
        <fullName evidence="3">histidine kinase</fullName>
        <ecNumber evidence="3">2.7.13.3</ecNumber>
    </recommendedName>
</protein>
<dbReference type="Pfam" id="PF00512">
    <property type="entry name" value="HisKA"/>
    <property type="match status" value="1"/>
</dbReference>
<dbReference type="GO" id="GO:0005886">
    <property type="term" value="C:plasma membrane"/>
    <property type="evidence" value="ECO:0007669"/>
    <property type="project" value="UniProtKB-SubCell"/>
</dbReference>
<organism evidence="22 23">
    <name type="scientific">Vibrio maritimus</name>
    <dbReference type="NCBI Taxonomy" id="990268"/>
    <lineage>
        <taxon>Bacteria</taxon>
        <taxon>Pseudomonadati</taxon>
        <taxon>Pseudomonadota</taxon>
        <taxon>Gammaproteobacteria</taxon>
        <taxon>Vibrionales</taxon>
        <taxon>Vibrionaceae</taxon>
        <taxon>Vibrio</taxon>
    </lineage>
</organism>
<dbReference type="SUPFAM" id="SSF47384">
    <property type="entry name" value="Homodimeric domain of signal transducing histidine kinase"/>
    <property type="match status" value="1"/>
</dbReference>
<evidence type="ECO:0000256" key="2">
    <source>
        <dbReference type="ARBA" id="ARBA00004429"/>
    </source>
</evidence>
<evidence type="ECO:0000256" key="9">
    <source>
        <dbReference type="ARBA" id="ARBA00022741"/>
    </source>
</evidence>
<dbReference type="Gene3D" id="3.40.50.2300">
    <property type="match status" value="1"/>
</dbReference>
<comment type="catalytic activity">
    <reaction evidence="1">
        <text>ATP + protein L-histidine = ADP + protein N-phospho-L-histidine.</text>
        <dbReference type="EC" id="2.7.13.3"/>
    </reaction>
</comment>
<dbReference type="GO" id="GO:0016787">
    <property type="term" value="F:hydrolase activity"/>
    <property type="evidence" value="ECO:0007669"/>
    <property type="project" value="UniProtKB-KW"/>
</dbReference>
<dbReference type="CDD" id="cd16922">
    <property type="entry name" value="HATPase_EvgS-ArcB-TorS-like"/>
    <property type="match status" value="1"/>
</dbReference>
<dbReference type="SUPFAM" id="SSF52172">
    <property type="entry name" value="CheY-like"/>
    <property type="match status" value="1"/>
</dbReference>
<dbReference type="GO" id="GO:0005524">
    <property type="term" value="F:ATP binding"/>
    <property type="evidence" value="ECO:0007669"/>
    <property type="project" value="UniProtKB-KW"/>
</dbReference>
<dbReference type="PROSITE" id="PS50894">
    <property type="entry name" value="HPT"/>
    <property type="match status" value="1"/>
</dbReference>
<dbReference type="Gene3D" id="3.30.565.10">
    <property type="entry name" value="Histidine kinase-like ATPase, C-terminal domain"/>
    <property type="match status" value="1"/>
</dbReference>
<evidence type="ECO:0000259" key="21">
    <source>
        <dbReference type="PROSITE" id="PS50894"/>
    </source>
</evidence>
<dbReference type="Gene3D" id="1.10.287.130">
    <property type="match status" value="1"/>
</dbReference>
<evidence type="ECO:0000256" key="15">
    <source>
        <dbReference type="ARBA" id="ARBA00023136"/>
    </source>
</evidence>
<dbReference type="PANTHER" id="PTHR43047">
    <property type="entry name" value="TWO-COMPONENT HISTIDINE PROTEIN KINASE"/>
    <property type="match status" value="1"/>
</dbReference>
<evidence type="ECO:0000256" key="3">
    <source>
        <dbReference type="ARBA" id="ARBA00012438"/>
    </source>
</evidence>
<feature type="transmembrane region" description="Helical" evidence="18">
    <location>
        <begin position="218"/>
        <end position="239"/>
    </location>
</feature>
<dbReference type="Pfam" id="PF02518">
    <property type="entry name" value="HATPase_c"/>
    <property type="match status" value="1"/>
</dbReference>
<evidence type="ECO:0000256" key="13">
    <source>
        <dbReference type="ARBA" id="ARBA00022989"/>
    </source>
</evidence>
<keyword evidence="7" id="KW-0808">Transferase</keyword>
<dbReference type="InterPro" id="IPR001789">
    <property type="entry name" value="Sig_transdc_resp-reg_receiver"/>
</dbReference>
<name>A0A090SC86_9VIBR</name>
<evidence type="ECO:0000256" key="5">
    <source>
        <dbReference type="ARBA" id="ARBA00022519"/>
    </source>
</evidence>
<dbReference type="Proteomes" id="UP000029228">
    <property type="component" value="Unassembled WGS sequence"/>
</dbReference>
<feature type="domain" description="Histidine kinase" evidence="19">
    <location>
        <begin position="271"/>
        <end position="490"/>
    </location>
</feature>
<dbReference type="EC" id="2.7.13.3" evidence="3"/>
<dbReference type="EMBL" id="BBMR01000001">
    <property type="protein sequence ID" value="GAL17157.1"/>
    <property type="molecule type" value="Genomic_DNA"/>
</dbReference>
<dbReference type="SMART" id="SM00388">
    <property type="entry name" value="HisKA"/>
    <property type="match status" value="1"/>
</dbReference>
<keyword evidence="11" id="KW-0378">Hydrolase</keyword>
<dbReference type="FunFam" id="3.30.565.10:FF:000010">
    <property type="entry name" value="Sensor histidine kinase RcsC"/>
    <property type="match status" value="1"/>
</dbReference>
<keyword evidence="5" id="KW-0997">Cell inner membrane</keyword>
<dbReference type="PROSITE" id="PS50110">
    <property type="entry name" value="RESPONSE_REGULATORY"/>
    <property type="match status" value="1"/>
</dbReference>
<feature type="modified residue" description="4-aspartylphosphate" evidence="17">
    <location>
        <position position="566"/>
    </location>
</feature>
<dbReference type="PRINTS" id="PR00344">
    <property type="entry name" value="BCTRLSENSOR"/>
</dbReference>
<dbReference type="OrthoDB" id="9810730at2"/>
<gene>
    <name evidence="22" type="ORF">JCM19235_5706</name>
</gene>
<evidence type="ECO:0000256" key="16">
    <source>
        <dbReference type="PROSITE-ProRule" id="PRU00110"/>
    </source>
</evidence>
<dbReference type="FunFam" id="1.10.287.130:FF:000004">
    <property type="entry name" value="Ethylene receptor 1"/>
    <property type="match status" value="1"/>
</dbReference>
<proteinExistence type="predicted"/>
<dbReference type="InterPro" id="IPR036641">
    <property type="entry name" value="HPT_dom_sf"/>
</dbReference>
<dbReference type="InterPro" id="IPR011006">
    <property type="entry name" value="CheY-like_superfamily"/>
</dbReference>
<evidence type="ECO:0000256" key="11">
    <source>
        <dbReference type="ARBA" id="ARBA00022801"/>
    </source>
</evidence>
<dbReference type="SMART" id="SM00387">
    <property type="entry name" value="HATPase_c"/>
    <property type="match status" value="1"/>
</dbReference>
<feature type="domain" description="HPt" evidence="21">
    <location>
        <begin position="681"/>
        <end position="777"/>
    </location>
</feature>
<keyword evidence="15 18" id="KW-0472">Membrane</keyword>
<evidence type="ECO:0000259" key="20">
    <source>
        <dbReference type="PROSITE" id="PS50110"/>
    </source>
</evidence>
<keyword evidence="10 22" id="KW-0418">Kinase</keyword>
<evidence type="ECO:0000256" key="12">
    <source>
        <dbReference type="ARBA" id="ARBA00022840"/>
    </source>
</evidence>
<dbReference type="SMART" id="SM00448">
    <property type="entry name" value="REC"/>
    <property type="match status" value="1"/>
</dbReference>
<keyword evidence="6 17" id="KW-0597">Phosphoprotein</keyword>
<dbReference type="InterPro" id="IPR036097">
    <property type="entry name" value="HisK_dim/P_sf"/>
</dbReference>
<dbReference type="SUPFAM" id="SSF55874">
    <property type="entry name" value="ATPase domain of HSP90 chaperone/DNA topoisomerase II/histidine kinase"/>
    <property type="match status" value="1"/>
</dbReference>
<dbReference type="InterPro" id="IPR003661">
    <property type="entry name" value="HisK_dim/P_dom"/>
</dbReference>
<dbReference type="InterPro" id="IPR005467">
    <property type="entry name" value="His_kinase_dom"/>
</dbReference>
<accession>A0A090SC86</accession>
<evidence type="ECO:0000256" key="7">
    <source>
        <dbReference type="ARBA" id="ARBA00022679"/>
    </source>
</evidence>